<reference evidence="2 3" key="1">
    <citation type="journal article" date="2017" name="Nature">
        <title>The Apostasia genome and the evolution of orchids.</title>
        <authorList>
            <person name="Zhang G.Q."/>
            <person name="Liu K.W."/>
            <person name="Li Z."/>
            <person name="Lohaus R."/>
            <person name="Hsiao Y.Y."/>
            <person name="Niu S.C."/>
            <person name="Wang J.Y."/>
            <person name="Lin Y.C."/>
            <person name="Xu Q."/>
            <person name="Chen L.J."/>
            <person name="Yoshida K."/>
            <person name="Fujiwara S."/>
            <person name="Wang Z.W."/>
            <person name="Zhang Y.Q."/>
            <person name="Mitsuda N."/>
            <person name="Wang M."/>
            <person name="Liu G.H."/>
            <person name="Pecoraro L."/>
            <person name="Huang H.X."/>
            <person name="Xiao X.J."/>
            <person name="Lin M."/>
            <person name="Wu X.Y."/>
            <person name="Wu W.L."/>
            <person name="Chen Y.Y."/>
            <person name="Chang S.B."/>
            <person name="Sakamoto S."/>
            <person name="Ohme-Takagi M."/>
            <person name="Yagi M."/>
            <person name="Zeng S.J."/>
            <person name="Shen C.Y."/>
            <person name="Yeh C.M."/>
            <person name="Luo Y.B."/>
            <person name="Tsai W.C."/>
            <person name="Van de Peer Y."/>
            <person name="Liu Z.J."/>
        </authorList>
    </citation>
    <scope>NUCLEOTIDE SEQUENCE [LARGE SCALE GENOMIC DNA]</scope>
    <source>
        <strain evidence="3">cv. Shenzhen</strain>
        <tissue evidence="2">Stem</tissue>
    </source>
</reference>
<organism evidence="2 3">
    <name type="scientific">Apostasia shenzhenica</name>
    <dbReference type="NCBI Taxonomy" id="1088818"/>
    <lineage>
        <taxon>Eukaryota</taxon>
        <taxon>Viridiplantae</taxon>
        <taxon>Streptophyta</taxon>
        <taxon>Embryophyta</taxon>
        <taxon>Tracheophyta</taxon>
        <taxon>Spermatophyta</taxon>
        <taxon>Magnoliopsida</taxon>
        <taxon>Liliopsida</taxon>
        <taxon>Asparagales</taxon>
        <taxon>Orchidaceae</taxon>
        <taxon>Apostasioideae</taxon>
        <taxon>Apostasia</taxon>
    </lineage>
</organism>
<evidence type="ECO:0000313" key="3">
    <source>
        <dbReference type="Proteomes" id="UP000236161"/>
    </source>
</evidence>
<dbReference type="EMBL" id="KZ452807">
    <property type="protein sequence ID" value="PKA48210.1"/>
    <property type="molecule type" value="Genomic_DNA"/>
</dbReference>
<accession>A0A2H9ZY31</accession>
<keyword evidence="3" id="KW-1185">Reference proteome</keyword>
<gene>
    <name evidence="2" type="ORF">AXF42_Ash021363</name>
</gene>
<dbReference type="Proteomes" id="UP000236161">
    <property type="component" value="Unassembled WGS sequence"/>
</dbReference>
<evidence type="ECO:0000313" key="2">
    <source>
        <dbReference type="EMBL" id="PKA48210.1"/>
    </source>
</evidence>
<sequence>MRGAGTGGCLPAESMRGAGTWAGAGGDNFRRSGRRRQQPPSHTGDRYKARGALSLLCVLFLGSARCRDLRLRLNPSMMPYGKQASQLL</sequence>
<feature type="region of interest" description="Disordered" evidence="1">
    <location>
        <begin position="1"/>
        <end position="47"/>
    </location>
</feature>
<name>A0A2H9ZY31_9ASPA</name>
<protein>
    <submittedName>
        <fullName evidence="2">Uncharacterized protein</fullName>
    </submittedName>
</protein>
<evidence type="ECO:0000256" key="1">
    <source>
        <dbReference type="SAM" id="MobiDB-lite"/>
    </source>
</evidence>
<proteinExistence type="predicted"/>
<dbReference type="AlphaFoldDB" id="A0A2H9ZY31"/>